<dbReference type="Gene3D" id="3.10.120.10">
    <property type="entry name" value="Cytochrome b5-like heme/steroid binding domain"/>
    <property type="match status" value="1"/>
</dbReference>
<dbReference type="GO" id="GO:0005930">
    <property type="term" value="C:axoneme"/>
    <property type="evidence" value="ECO:0007669"/>
    <property type="project" value="UniProtKB-SubCell"/>
</dbReference>
<organism evidence="11 12">
    <name type="scientific">Stylonychia lemnae</name>
    <name type="common">Ciliate</name>
    <dbReference type="NCBI Taxonomy" id="5949"/>
    <lineage>
        <taxon>Eukaryota</taxon>
        <taxon>Sar</taxon>
        <taxon>Alveolata</taxon>
        <taxon>Ciliophora</taxon>
        <taxon>Intramacronucleata</taxon>
        <taxon>Spirotrichea</taxon>
        <taxon>Stichotrichia</taxon>
        <taxon>Sporadotrichida</taxon>
        <taxon>Oxytrichidae</taxon>
        <taxon>Stylonychinae</taxon>
        <taxon>Stylonychia</taxon>
    </lineage>
</organism>
<dbReference type="InterPro" id="IPR052320">
    <property type="entry name" value="Cytochrome_b5_domain"/>
</dbReference>
<evidence type="ECO:0000256" key="4">
    <source>
        <dbReference type="ARBA" id="ARBA00022723"/>
    </source>
</evidence>
<dbReference type="PROSITE" id="PS50255">
    <property type="entry name" value="CYTOCHROME_B5_2"/>
    <property type="match status" value="1"/>
</dbReference>
<dbReference type="SUPFAM" id="SSF55856">
    <property type="entry name" value="Cytochrome b5-like heme/steroid binding domain"/>
    <property type="match status" value="1"/>
</dbReference>
<evidence type="ECO:0000256" key="6">
    <source>
        <dbReference type="ARBA" id="ARBA00023212"/>
    </source>
</evidence>
<reference evidence="11 12" key="1">
    <citation type="submission" date="2014-06" db="EMBL/GenBank/DDBJ databases">
        <authorList>
            <person name="Swart Estienne"/>
        </authorList>
    </citation>
    <scope>NUCLEOTIDE SEQUENCE [LARGE SCALE GENOMIC DNA]</scope>
    <source>
        <strain evidence="11 12">130c</strain>
    </source>
</reference>
<dbReference type="OMA" id="DLTHFFH"/>
<proteinExistence type="predicted"/>
<sequence length="240" mass="28267">MAARVPTPHYSKPSGYRDARHLPKPFKLRRYYTPTEISLHNTADDCWVSFFNEVYNLSKLIQDNYGDECRPLIKAAGTDITHWFDPLSQDPKTWVDSKTNMTWFYCPQGRYLHIPPIEPDSTWDTTSFTVPWWRDKSLCIGKLTLKTRKLRIINMLTKNDDILEVCSEETMNEILDRYMDLNEHSASYTWKRLGRPLDMEKTLEENDIPDQTEEFIDLNIDEDAYIPAVHLYYNDDLTVA</sequence>
<evidence type="ECO:0000313" key="11">
    <source>
        <dbReference type="EMBL" id="CDW89167.1"/>
    </source>
</evidence>
<evidence type="ECO:0000256" key="7">
    <source>
        <dbReference type="ARBA" id="ARBA00023273"/>
    </source>
</evidence>
<keyword evidence="7" id="KW-0966">Cell projection</keyword>
<dbReference type="AlphaFoldDB" id="A0A078B788"/>
<evidence type="ECO:0000256" key="9">
    <source>
        <dbReference type="ARBA" id="ARBA00046139"/>
    </source>
</evidence>
<evidence type="ECO:0000256" key="8">
    <source>
        <dbReference type="ARBA" id="ARBA00040649"/>
    </source>
</evidence>
<keyword evidence="3" id="KW-0349">Heme</keyword>
<keyword evidence="12" id="KW-1185">Reference proteome</keyword>
<evidence type="ECO:0000256" key="2">
    <source>
        <dbReference type="ARBA" id="ARBA00022490"/>
    </source>
</evidence>
<keyword evidence="4" id="KW-0479">Metal-binding</keyword>
<name>A0A078B788_STYLE</name>
<dbReference type="InterPro" id="IPR036400">
    <property type="entry name" value="Cyt_B5-like_heme/steroid_sf"/>
</dbReference>
<keyword evidence="6" id="KW-0206">Cytoskeleton</keyword>
<protein>
    <recommendedName>
        <fullName evidence="8">Cytochrome b5 domain-containing protein 1</fullName>
    </recommendedName>
</protein>
<dbReference type="EMBL" id="CCKQ01017302">
    <property type="protein sequence ID" value="CDW89167.1"/>
    <property type="molecule type" value="Genomic_DNA"/>
</dbReference>
<keyword evidence="2" id="KW-0963">Cytoplasm</keyword>
<evidence type="ECO:0000313" key="12">
    <source>
        <dbReference type="Proteomes" id="UP000039865"/>
    </source>
</evidence>
<feature type="domain" description="Cytochrome b5 heme-binding" evidence="10">
    <location>
        <begin position="29"/>
        <end position="84"/>
    </location>
</feature>
<dbReference type="PANTHER" id="PTHR21281:SF0">
    <property type="entry name" value="CYTOCHROME B5 DOMAIN-CONTAINING PROTEIN 1"/>
    <property type="match status" value="1"/>
</dbReference>
<comment type="subcellular location">
    <subcellularLocation>
        <location evidence="1">Cytoplasm</location>
        <location evidence="1">Cytoskeleton</location>
        <location evidence="1">Cilium axoneme</location>
    </subcellularLocation>
</comment>
<evidence type="ECO:0000256" key="5">
    <source>
        <dbReference type="ARBA" id="ARBA00023004"/>
    </source>
</evidence>
<dbReference type="Proteomes" id="UP000039865">
    <property type="component" value="Unassembled WGS sequence"/>
</dbReference>
<evidence type="ECO:0000256" key="1">
    <source>
        <dbReference type="ARBA" id="ARBA00004430"/>
    </source>
</evidence>
<keyword evidence="5" id="KW-0408">Iron</keyword>
<evidence type="ECO:0000256" key="3">
    <source>
        <dbReference type="ARBA" id="ARBA00022617"/>
    </source>
</evidence>
<gene>
    <name evidence="11" type="primary">Contig16939.g18043</name>
    <name evidence="11" type="ORF">STYLEM_18298</name>
</gene>
<dbReference type="SMART" id="SM01117">
    <property type="entry name" value="Cyt-b5"/>
    <property type="match status" value="1"/>
</dbReference>
<dbReference type="InterPro" id="IPR001199">
    <property type="entry name" value="Cyt_B5-like_heme/steroid-bd"/>
</dbReference>
<dbReference type="OrthoDB" id="260091at2759"/>
<dbReference type="PANTHER" id="PTHR21281">
    <property type="entry name" value="CYTOCHROME B5 DOMAIN-CONTAINING PROTEIN 1"/>
    <property type="match status" value="1"/>
</dbReference>
<comment type="function">
    <text evidence="9">Radial spoke stalk protein that binds heme under oxidizing conditions. Required for the coordinated beating of multiple cilia maybe by functioning in a redox signaling pathway.</text>
</comment>
<dbReference type="GO" id="GO:0046872">
    <property type="term" value="F:metal ion binding"/>
    <property type="evidence" value="ECO:0007669"/>
    <property type="project" value="UniProtKB-KW"/>
</dbReference>
<accession>A0A078B788</accession>
<evidence type="ECO:0000259" key="10">
    <source>
        <dbReference type="PROSITE" id="PS50255"/>
    </source>
</evidence>
<dbReference type="Pfam" id="PF00173">
    <property type="entry name" value="Cyt-b5"/>
    <property type="match status" value="1"/>
</dbReference>
<dbReference type="InParanoid" id="A0A078B788"/>